<dbReference type="InterPro" id="IPR003785">
    <property type="entry name" value="Creatininase/forma_Hydrolase"/>
</dbReference>
<name>A0A2U3D732_SULT2</name>
<dbReference type="AlphaFoldDB" id="A0A2U3D732"/>
<evidence type="ECO:0000256" key="1">
    <source>
        <dbReference type="ARBA" id="ARBA00024029"/>
    </source>
</evidence>
<accession>A0A2U3D732</accession>
<dbReference type="EMBL" id="MPDK01000019">
    <property type="protein sequence ID" value="PWI57063.1"/>
    <property type="molecule type" value="Genomic_DNA"/>
</dbReference>
<reference evidence="2 3" key="1">
    <citation type="submission" date="2016-11" db="EMBL/GenBank/DDBJ databases">
        <title>Comparative genomics of Acidibacillus ferroxidans species.</title>
        <authorList>
            <person name="Oliveira G."/>
            <person name="Nunes G."/>
            <person name="Oliveira R."/>
            <person name="Araujo F."/>
            <person name="Salim A."/>
            <person name="Scholte L."/>
            <person name="Morais D."/>
            <person name="Nancucheo I."/>
            <person name="Johnson D.B."/>
            <person name="Grail B."/>
            <person name="Bittencourt J."/>
            <person name="Valadares R."/>
        </authorList>
    </citation>
    <scope>NUCLEOTIDE SEQUENCE [LARGE SCALE GENOMIC DNA]</scope>
    <source>
        <strain evidence="2 3">Y002</strain>
    </source>
</reference>
<dbReference type="RefSeq" id="WP_181363060.1">
    <property type="nucleotide sequence ID" value="NZ_MPDK01000019.1"/>
</dbReference>
<comment type="similarity">
    <text evidence="1">Belongs to the creatininase superfamily.</text>
</comment>
<organism evidence="2 3">
    <name type="scientific">Sulfoacidibacillus thermotolerans</name>
    <name type="common">Acidibacillus sulfuroxidans</name>
    <dbReference type="NCBI Taxonomy" id="1765684"/>
    <lineage>
        <taxon>Bacteria</taxon>
        <taxon>Bacillati</taxon>
        <taxon>Bacillota</taxon>
        <taxon>Bacilli</taxon>
        <taxon>Bacillales</taxon>
        <taxon>Alicyclobacillaceae</taxon>
        <taxon>Sulfoacidibacillus</taxon>
    </lineage>
</organism>
<dbReference type="Proteomes" id="UP000245380">
    <property type="component" value="Unassembled WGS sequence"/>
</dbReference>
<proteinExistence type="inferred from homology"/>
<dbReference type="Gene3D" id="3.40.50.10310">
    <property type="entry name" value="Creatininase"/>
    <property type="match status" value="1"/>
</dbReference>
<comment type="caution">
    <text evidence="2">The sequence shown here is derived from an EMBL/GenBank/DDBJ whole genome shotgun (WGS) entry which is preliminary data.</text>
</comment>
<evidence type="ECO:0000313" key="2">
    <source>
        <dbReference type="EMBL" id="PWI57063.1"/>
    </source>
</evidence>
<sequence>MRFEELNIGKIEAVRGKIDTILMTFGGLTWRPAHLPIGTTWYILRKLRDEVETAFGERILTLPVQSIDTTFDDSAIAKLPQESYGSFVTHYVQELMRHFEVRQIILLTDSLYKEQLILQTLSQETVQKLRILPFVWWRDGLRLDGETNVAAQNTFMQTHEFHPSGVLETALMMALADHLVVRDKASLLRYRAQDASTHEGSLLWNQLVRQLLQQAHHFLSE</sequence>
<dbReference type="InterPro" id="IPR024087">
    <property type="entry name" value="Creatininase-like_sf"/>
</dbReference>
<protein>
    <submittedName>
        <fullName evidence="2">Uncharacterized protein</fullName>
    </submittedName>
</protein>
<evidence type="ECO:0000313" key="3">
    <source>
        <dbReference type="Proteomes" id="UP000245380"/>
    </source>
</evidence>
<dbReference type="SUPFAM" id="SSF102215">
    <property type="entry name" value="Creatininase"/>
    <property type="match status" value="1"/>
</dbReference>
<keyword evidence="3" id="KW-1185">Reference proteome</keyword>
<dbReference type="Pfam" id="PF02633">
    <property type="entry name" value="Creatininase"/>
    <property type="match status" value="1"/>
</dbReference>
<gene>
    <name evidence="2" type="ORF">BM613_10445</name>
</gene>